<gene>
    <name evidence="2" type="ORF">ENW73_05310</name>
</gene>
<name>A0A7C6A9F9_UNCW3</name>
<dbReference type="Gene3D" id="1.25.40.10">
    <property type="entry name" value="Tetratricopeptide repeat domain"/>
    <property type="match status" value="1"/>
</dbReference>
<feature type="repeat" description="TPR" evidence="1">
    <location>
        <begin position="8"/>
        <end position="41"/>
    </location>
</feature>
<organism evidence="2">
    <name type="scientific">candidate division WOR-3 bacterium</name>
    <dbReference type="NCBI Taxonomy" id="2052148"/>
    <lineage>
        <taxon>Bacteria</taxon>
        <taxon>Bacteria division WOR-3</taxon>
    </lineage>
</organism>
<accession>A0A7C6A9F9</accession>
<dbReference type="InterPro" id="IPR019734">
    <property type="entry name" value="TPR_rpt"/>
</dbReference>
<feature type="repeat" description="TPR" evidence="1">
    <location>
        <begin position="42"/>
        <end position="75"/>
    </location>
</feature>
<dbReference type="PROSITE" id="PS50005">
    <property type="entry name" value="TPR"/>
    <property type="match status" value="2"/>
</dbReference>
<dbReference type="Pfam" id="PF13414">
    <property type="entry name" value="TPR_11"/>
    <property type="match status" value="1"/>
</dbReference>
<evidence type="ECO:0000313" key="2">
    <source>
        <dbReference type="EMBL" id="HHS52267.1"/>
    </source>
</evidence>
<evidence type="ECO:0000256" key="1">
    <source>
        <dbReference type="PROSITE-ProRule" id="PRU00339"/>
    </source>
</evidence>
<sequence>MKKTKATSQDLFELGQFYLLNQKFSEAIKKFKQALKLKPDDPKIYFQLGLAYEGACLLNEAKEMFRKVLELDASLKEAAEHLERLAGE</sequence>
<dbReference type="PROSITE" id="PS50293">
    <property type="entry name" value="TPR_REGION"/>
    <property type="match status" value="1"/>
</dbReference>
<reference evidence="2" key="1">
    <citation type="journal article" date="2020" name="mSystems">
        <title>Genome- and Community-Level Interaction Insights into Carbon Utilization and Element Cycling Functions of Hydrothermarchaeota in Hydrothermal Sediment.</title>
        <authorList>
            <person name="Zhou Z."/>
            <person name="Liu Y."/>
            <person name="Xu W."/>
            <person name="Pan J."/>
            <person name="Luo Z.H."/>
            <person name="Li M."/>
        </authorList>
    </citation>
    <scope>NUCLEOTIDE SEQUENCE [LARGE SCALE GENOMIC DNA]</scope>
    <source>
        <strain evidence="2">SpSt-876</strain>
    </source>
</reference>
<dbReference type="SMART" id="SM00028">
    <property type="entry name" value="TPR"/>
    <property type="match status" value="2"/>
</dbReference>
<dbReference type="AlphaFoldDB" id="A0A7C6A9F9"/>
<keyword evidence="1" id="KW-0802">TPR repeat</keyword>
<dbReference type="SUPFAM" id="SSF48452">
    <property type="entry name" value="TPR-like"/>
    <property type="match status" value="1"/>
</dbReference>
<dbReference type="InterPro" id="IPR011990">
    <property type="entry name" value="TPR-like_helical_dom_sf"/>
</dbReference>
<proteinExistence type="predicted"/>
<protein>
    <submittedName>
        <fullName evidence="2">Tetratricopeptide repeat protein</fullName>
    </submittedName>
</protein>
<comment type="caution">
    <text evidence="2">The sequence shown here is derived from an EMBL/GenBank/DDBJ whole genome shotgun (WGS) entry which is preliminary data.</text>
</comment>
<dbReference type="EMBL" id="DTLI01000136">
    <property type="protein sequence ID" value="HHS52267.1"/>
    <property type="molecule type" value="Genomic_DNA"/>
</dbReference>